<dbReference type="InterPro" id="IPR025166">
    <property type="entry name" value="Integrase_DNA_bind_dom"/>
</dbReference>
<evidence type="ECO:0000256" key="4">
    <source>
        <dbReference type="ARBA" id="ARBA00023172"/>
    </source>
</evidence>
<feature type="domain" description="Tyr recombinase" evidence="6">
    <location>
        <begin position="200"/>
        <end position="375"/>
    </location>
</feature>
<evidence type="ECO:0000259" key="6">
    <source>
        <dbReference type="PROSITE" id="PS51898"/>
    </source>
</evidence>
<proteinExistence type="inferred from homology"/>
<dbReference type="Gene3D" id="1.10.150.130">
    <property type="match status" value="1"/>
</dbReference>
<comment type="similarity">
    <text evidence="1">Belongs to the 'phage' integrase family.</text>
</comment>
<dbReference type="Gene3D" id="1.10.443.10">
    <property type="entry name" value="Intergrase catalytic core"/>
    <property type="match status" value="1"/>
</dbReference>
<dbReference type="Proteomes" id="UP000191257">
    <property type="component" value="Chromosome"/>
</dbReference>
<dbReference type="GO" id="GO:0003677">
    <property type="term" value="F:DNA binding"/>
    <property type="evidence" value="ECO:0007669"/>
    <property type="project" value="UniProtKB-UniRule"/>
</dbReference>
<dbReference type="InterPro" id="IPR038488">
    <property type="entry name" value="Integrase_DNA-bd_sf"/>
</dbReference>
<dbReference type="STRING" id="147645.A6J80_09630"/>
<dbReference type="AlphaFoldDB" id="A0A1V0GSC8"/>
<reference evidence="8" key="1">
    <citation type="submission" date="2017-12" db="EMBL/GenBank/DDBJ databases">
        <title>FDA dAtabase for Regulatory Grade micrObial Sequences (FDA-ARGOS): Supporting development and validation of Infectious Disease Dx tests.</title>
        <authorList>
            <person name="Campos J."/>
            <person name="Goldberg B."/>
            <person name="Tallon L."/>
            <person name="Sadzewicz L."/>
            <person name="Sengamalay N."/>
            <person name="Ott S."/>
            <person name="Godinez A."/>
            <person name="Nagaraj S."/>
            <person name="Vyas G."/>
            <person name="Aluvathingal J."/>
            <person name="Nadendla S."/>
            <person name="Geyer C."/>
            <person name="Nandy P."/>
            <person name="Hobson J."/>
            <person name="Sichtig H."/>
        </authorList>
    </citation>
    <scope>NUCLEOTIDE SEQUENCE</scope>
    <source>
        <strain evidence="8">FDAARGOS_252</strain>
    </source>
</reference>
<dbReference type="InterPro" id="IPR013762">
    <property type="entry name" value="Integrase-like_cat_sf"/>
</dbReference>
<keyword evidence="4" id="KW-0233">DNA recombination</keyword>
<dbReference type="Pfam" id="PF00589">
    <property type="entry name" value="Phage_integrase"/>
    <property type="match status" value="1"/>
</dbReference>
<dbReference type="InterPro" id="IPR002104">
    <property type="entry name" value="Integrase_catalytic"/>
</dbReference>
<dbReference type="Gene3D" id="3.30.160.390">
    <property type="entry name" value="Integrase, DNA-binding domain"/>
    <property type="match status" value="1"/>
</dbReference>
<evidence type="ECO:0000259" key="7">
    <source>
        <dbReference type="PROSITE" id="PS51900"/>
    </source>
</evidence>
<dbReference type="Pfam" id="PF13356">
    <property type="entry name" value="Arm-DNA-bind_3"/>
    <property type="match status" value="1"/>
</dbReference>
<dbReference type="RefSeq" id="WP_080621264.1">
    <property type="nucleotide sequence ID" value="NZ_CAWMZI010000001.1"/>
</dbReference>
<dbReference type="PANTHER" id="PTHR30629">
    <property type="entry name" value="PROPHAGE INTEGRASE"/>
    <property type="match status" value="1"/>
</dbReference>
<dbReference type="Pfam" id="PF22022">
    <property type="entry name" value="Phage_int_M"/>
    <property type="match status" value="1"/>
</dbReference>
<name>A0A1V0GSC8_9RHOB</name>
<dbReference type="KEGG" id="pye:A6J80_09630"/>
<evidence type="ECO:0000313" key="8">
    <source>
        <dbReference type="EMBL" id="ARC36609.1"/>
    </source>
</evidence>
<organism evidence="8 9">
    <name type="scientific">Paracoccus yeei</name>
    <dbReference type="NCBI Taxonomy" id="147645"/>
    <lineage>
        <taxon>Bacteria</taxon>
        <taxon>Pseudomonadati</taxon>
        <taxon>Pseudomonadota</taxon>
        <taxon>Alphaproteobacteria</taxon>
        <taxon>Rhodobacterales</taxon>
        <taxon>Paracoccaceae</taxon>
        <taxon>Paracoccus</taxon>
    </lineage>
</organism>
<dbReference type="PROSITE" id="PS51900">
    <property type="entry name" value="CB"/>
    <property type="match status" value="1"/>
</dbReference>
<dbReference type="PANTHER" id="PTHR30629:SF2">
    <property type="entry name" value="PROPHAGE INTEGRASE INTS-RELATED"/>
    <property type="match status" value="1"/>
</dbReference>
<keyword evidence="2" id="KW-0229">DNA integration</keyword>
<keyword evidence="3 5" id="KW-0238">DNA-binding</keyword>
<dbReference type="CDD" id="cd00801">
    <property type="entry name" value="INT_P4_C"/>
    <property type="match status" value="1"/>
</dbReference>
<evidence type="ECO:0000256" key="3">
    <source>
        <dbReference type="ARBA" id="ARBA00023125"/>
    </source>
</evidence>
<dbReference type="GO" id="GO:0015074">
    <property type="term" value="P:DNA integration"/>
    <property type="evidence" value="ECO:0007669"/>
    <property type="project" value="UniProtKB-KW"/>
</dbReference>
<accession>A0A1V0GSC8</accession>
<feature type="domain" description="Core-binding (CB)" evidence="7">
    <location>
        <begin position="94"/>
        <end position="175"/>
    </location>
</feature>
<keyword evidence="9" id="KW-1185">Reference proteome</keyword>
<evidence type="ECO:0000256" key="1">
    <source>
        <dbReference type="ARBA" id="ARBA00008857"/>
    </source>
</evidence>
<dbReference type="EMBL" id="CP020442">
    <property type="protein sequence ID" value="ARC36609.1"/>
    <property type="molecule type" value="Genomic_DNA"/>
</dbReference>
<evidence type="ECO:0000256" key="5">
    <source>
        <dbReference type="PROSITE-ProRule" id="PRU01248"/>
    </source>
</evidence>
<dbReference type="GO" id="GO:0006310">
    <property type="term" value="P:DNA recombination"/>
    <property type="evidence" value="ECO:0007669"/>
    <property type="project" value="UniProtKB-KW"/>
</dbReference>
<gene>
    <name evidence="8" type="ORF">A6J80_09630</name>
</gene>
<evidence type="ECO:0000313" key="9">
    <source>
        <dbReference type="Proteomes" id="UP000191257"/>
    </source>
</evidence>
<sequence>MRRPAKALSARFVQTVVEPGKYFDGHGLFLRVDAHGNKSWVQRIVIHGKRREIGMGSVTFVTLADARAAAYENRKLARAGGDPLQDRRSEREIQTFEEAARAIYEMLEPTWKNKKHAAQFISTLETYVFPTMGRTKVSEVTSADVLDVLKPIWVEKAETASRVKQRISKVMKWGIAKGWRKDNPTIGITNALPRQTEPRQRRKALPYVEVPGFLSALHQSQAGVSTRLCLEFLILTCARSLEARGARWDEIDLEQKAWNVPADRMKMKRPHRVPLSRRALAILGEAEGLKEESGFIFPGTKAGKMLSDMTLSKLVKELGFPVDVHGFRTSFRTWAQEKTNFPNELAELALAHTVGTDVERAYARSDLFEKRRKMMEAWAGYLAEKRDNIVRIG</sequence>
<dbReference type="PROSITE" id="PS51898">
    <property type="entry name" value="TYR_RECOMBINASE"/>
    <property type="match status" value="1"/>
</dbReference>
<dbReference type="InterPro" id="IPR050808">
    <property type="entry name" value="Phage_Integrase"/>
</dbReference>
<dbReference type="InterPro" id="IPR053876">
    <property type="entry name" value="Phage_int_M"/>
</dbReference>
<dbReference type="InterPro" id="IPR044068">
    <property type="entry name" value="CB"/>
</dbReference>
<protein>
    <submittedName>
        <fullName evidence="8">DUF4102 domain-containing protein</fullName>
    </submittedName>
</protein>
<dbReference type="InterPro" id="IPR010998">
    <property type="entry name" value="Integrase_recombinase_N"/>
</dbReference>
<dbReference type="SUPFAM" id="SSF56349">
    <property type="entry name" value="DNA breaking-rejoining enzymes"/>
    <property type="match status" value="1"/>
</dbReference>
<dbReference type="InterPro" id="IPR011010">
    <property type="entry name" value="DNA_brk_join_enz"/>
</dbReference>
<evidence type="ECO:0000256" key="2">
    <source>
        <dbReference type="ARBA" id="ARBA00022908"/>
    </source>
</evidence>